<reference evidence="1 2" key="1">
    <citation type="submission" date="2021-03" db="EMBL/GenBank/DDBJ databases">
        <title>Isolation and description of Capnocytophaga bilenii sp. nov., a novel Capnocytophaga species, isolated from a gingivitis subject.</title>
        <authorList>
            <person name="Antezack A."/>
            <person name="Monnet-Corti V."/>
            <person name="La Scola B."/>
        </authorList>
    </citation>
    <scope>NUCLEOTIDE SEQUENCE [LARGE SCALE GENOMIC DNA]</scope>
    <source>
        <strain evidence="1 2">Marseille-Q4570</strain>
    </source>
</reference>
<sequence>MKCNYFEGKTILLAMPNHFGLPQRFKENLEHLGFKVFLLQSTTTSIPLKDKIIHGYKKIFLNDRTHKPTIKNKISARAHLQQIEAIPAVDYALFIRPDLFDIEVVKRAKQIAGKVVAYQWDGLRRYPLAQQYISLFDDFYVFDKTDLSISSQLKHTTNFYFDDISSEAPIIPNSVFFVGTYMKDRIPLLHKIITQIEKNGLVPNMFLVSDKKRDLPNGITLLSEGFSFKESIIKMQAAHYVLDLHNPIHNGLSFRTFESIGYQKKLITNNILVKEYDFYNPKNVYVIEGASFEGFETFVKTPYEPIEATIREKYSFSGWIDEILK</sequence>
<gene>
    <name evidence="1" type="ORF">J4N46_06225</name>
</gene>
<name>A0ABS3PXG6_9FLAO</name>
<comment type="caution">
    <text evidence="1">The sequence shown here is derived from an EMBL/GenBank/DDBJ whole genome shotgun (WGS) entry which is preliminary data.</text>
</comment>
<protein>
    <recommendedName>
        <fullName evidence="3">Lipopolysaccharide biosynthesis protein</fullName>
    </recommendedName>
</protein>
<dbReference type="Proteomes" id="UP000681610">
    <property type="component" value="Unassembled WGS sequence"/>
</dbReference>
<evidence type="ECO:0000313" key="1">
    <source>
        <dbReference type="EMBL" id="MBO1884015.1"/>
    </source>
</evidence>
<accession>A0ABS3PXG6</accession>
<organism evidence="1 2">
    <name type="scientific">Capnocytophaga bilenii</name>
    <dbReference type="NCBI Taxonomy" id="2819369"/>
    <lineage>
        <taxon>Bacteria</taxon>
        <taxon>Pseudomonadati</taxon>
        <taxon>Bacteroidota</taxon>
        <taxon>Flavobacteriia</taxon>
        <taxon>Flavobacteriales</taxon>
        <taxon>Flavobacteriaceae</taxon>
        <taxon>Capnocytophaga</taxon>
    </lineage>
</organism>
<proteinExistence type="predicted"/>
<evidence type="ECO:0000313" key="2">
    <source>
        <dbReference type="Proteomes" id="UP000681610"/>
    </source>
</evidence>
<dbReference type="EMBL" id="JAGDYP010000004">
    <property type="protein sequence ID" value="MBO1884015.1"/>
    <property type="molecule type" value="Genomic_DNA"/>
</dbReference>
<keyword evidence="2" id="KW-1185">Reference proteome</keyword>
<evidence type="ECO:0008006" key="3">
    <source>
        <dbReference type="Google" id="ProtNLM"/>
    </source>
</evidence>
<dbReference type="RefSeq" id="WP_208058585.1">
    <property type="nucleotide sequence ID" value="NZ_JAGDYP010000004.1"/>
</dbReference>